<reference evidence="3" key="3">
    <citation type="journal article" date="2014" name="Nature">
        <title>Elephant shark genome provides unique insights into gnathostome evolution.</title>
        <authorList>
            <consortium name="International Elephant Shark Genome Sequencing Consortium"/>
            <person name="Venkatesh B."/>
            <person name="Lee A.P."/>
            <person name="Ravi V."/>
            <person name="Maurya A.K."/>
            <person name="Lian M.M."/>
            <person name="Swann J.B."/>
            <person name="Ohta Y."/>
            <person name="Flajnik M.F."/>
            <person name="Sutoh Y."/>
            <person name="Kasahara M."/>
            <person name="Hoon S."/>
            <person name="Gangu V."/>
            <person name="Roy S.W."/>
            <person name="Irimia M."/>
            <person name="Korzh V."/>
            <person name="Kondrychyn I."/>
            <person name="Lim Z.W."/>
            <person name="Tay B.H."/>
            <person name="Tohari S."/>
            <person name="Kong K.W."/>
            <person name="Ho S."/>
            <person name="Lorente-Galdos B."/>
            <person name="Quilez J."/>
            <person name="Marques-Bonet T."/>
            <person name="Raney B.J."/>
            <person name="Ingham P.W."/>
            <person name="Tay A."/>
            <person name="Hillier L.W."/>
            <person name="Minx P."/>
            <person name="Boehm T."/>
            <person name="Wilson R.K."/>
            <person name="Brenner S."/>
            <person name="Warren W.C."/>
        </authorList>
    </citation>
    <scope>NUCLEOTIDE SEQUENCE [LARGE SCALE GENOMIC DNA]</scope>
</reference>
<proteinExistence type="predicted"/>
<dbReference type="Proteomes" id="UP000314986">
    <property type="component" value="Unassembled WGS sequence"/>
</dbReference>
<reference evidence="2" key="4">
    <citation type="submission" date="2025-08" db="UniProtKB">
        <authorList>
            <consortium name="Ensembl"/>
        </authorList>
    </citation>
    <scope>IDENTIFICATION</scope>
</reference>
<dbReference type="GO" id="GO:0005654">
    <property type="term" value="C:nucleoplasm"/>
    <property type="evidence" value="ECO:0007669"/>
    <property type="project" value="TreeGrafter"/>
</dbReference>
<dbReference type="PANTHER" id="PTHR28333:SF2">
    <property type="entry name" value="FMR1-INTERACTING PROTEIN NUFIP2"/>
    <property type="match status" value="1"/>
</dbReference>
<feature type="compositionally biased region" description="Polar residues" evidence="1">
    <location>
        <begin position="137"/>
        <end position="147"/>
    </location>
</feature>
<dbReference type="InParanoid" id="A0A4W3IFT0"/>
<feature type="region of interest" description="Disordered" evidence="1">
    <location>
        <begin position="194"/>
        <end position="224"/>
    </location>
</feature>
<feature type="compositionally biased region" description="Basic and acidic residues" evidence="1">
    <location>
        <begin position="148"/>
        <end position="164"/>
    </location>
</feature>
<dbReference type="GO" id="GO:0010494">
    <property type="term" value="C:cytoplasmic stress granule"/>
    <property type="evidence" value="ECO:0007669"/>
    <property type="project" value="TreeGrafter"/>
</dbReference>
<dbReference type="Pfam" id="PF15293">
    <property type="entry name" value="NUFIP2"/>
    <property type="match status" value="1"/>
</dbReference>
<dbReference type="OMA" id="NEQKGNR"/>
<feature type="region of interest" description="Disordered" evidence="1">
    <location>
        <begin position="283"/>
        <end position="316"/>
    </location>
</feature>
<feature type="region of interest" description="Disordered" evidence="1">
    <location>
        <begin position="601"/>
        <end position="621"/>
    </location>
</feature>
<evidence type="ECO:0000313" key="2">
    <source>
        <dbReference type="Ensembl" id="ENSCMIP00000029109.1"/>
    </source>
</evidence>
<feature type="compositionally biased region" description="Polar residues" evidence="1">
    <location>
        <begin position="199"/>
        <end position="210"/>
    </location>
</feature>
<sequence>MLQTSALVLDSFKNDLAGYSVTISRNWYLKLKALLLTRHYFKHKYLVRWPPQYSREKNKFQVCGTCCRITNCCLVLLGFEELNGDAGSEDEVESAASQEIEELNLVSCSAANGRKQFLDTNFNPRYTAKAIAHSRVSTKTKNYNQKNSMDKKNDKAFENKSRDSRGIEKKDALSFLNGVITNNSGYITNGFSVKASADNDGSGSESGYTTTKKRKGRRNSDKGAENLNLFQDKTMHHEGNPIAPQQDLENMKFEATEHKANRLENTKPSGRYEPVTVSVTGARGKAGIGDTQRKNSDGKLSCSKKYEERPKSKAASVTSKEDSWTLFKPPPVFPVDNSSAKTVPKISYASKVKENLNKSPPNQSAVDTQALASGRLSQVPMSAVKAVTSSSFSNGLASGVTDGNIGASGVQTVTAANTVVHVSSGSETLLSSDGLDQVTAEQKKQGLFVYPSNMQSVLPSTAQAELPSQTTQQNLGDIFQNQWGLSFINEPSAGPELATVRSVDNPPLEVTFQAECAATLVSQCAELLSPGSEIPMFPKAYELDKRTSPQVLSSVVKTGMVTAGVSAEGVALSVEPHVTELQKVAASSQGAIVFVPKDFGNETPQRASPTNPLVPSAKEHTRYHRGFDRKDSLGSFDLKSAVMYHTKGNILMKCVFSK</sequence>
<protein>
    <submittedName>
        <fullName evidence="2">Nuclear FMR1 interacting protein 2</fullName>
    </submittedName>
</protein>
<organism evidence="2 3">
    <name type="scientific">Callorhinchus milii</name>
    <name type="common">Ghost shark</name>
    <dbReference type="NCBI Taxonomy" id="7868"/>
    <lineage>
        <taxon>Eukaryota</taxon>
        <taxon>Metazoa</taxon>
        <taxon>Chordata</taxon>
        <taxon>Craniata</taxon>
        <taxon>Vertebrata</taxon>
        <taxon>Chondrichthyes</taxon>
        <taxon>Holocephali</taxon>
        <taxon>Chimaeriformes</taxon>
        <taxon>Callorhinchidae</taxon>
        <taxon>Callorhinchus</taxon>
    </lineage>
</organism>
<accession>A0A4W3IFT0</accession>
<name>A0A4W3IFT0_CALMI</name>
<dbReference type="PANTHER" id="PTHR28333">
    <property type="entry name" value="NUCLEAR FRAGILE X MENTAL RETARDATION-INTERACTING PROTEIN 2"/>
    <property type="match status" value="1"/>
</dbReference>
<dbReference type="Ensembl" id="ENSCMIT00000029574.1">
    <property type="protein sequence ID" value="ENSCMIP00000029109.1"/>
    <property type="gene ID" value="ENSCMIG00000012607.1"/>
</dbReference>
<evidence type="ECO:0000313" key="3">
    <source>
        <dbReference type="Proteomes" id="UP000314986"/>
    </source>
</evidence>
<dbReference type="AlphaFoldDB" id="A0A4W3IFT0"/>
<keyword evidence="3" id="KW-1185">Reference proteome</keyword>
<reference evidence="3" key="1">
    <citation type="journal article" date="2006" name="Science">
        <title>Ancient noncoding elements conserved in the human genome.</title>
        <authorList>
            <person name="Venkatesh B."/>
            <person name="Kirkness E.F."/>
            <person name="Loh Y.H."/>
            <person name="Halpern A.L."/>
            <person name="Lee A.P."/>
            <person name="Johnson J."/>
            <person name="Dandona N."/>
            <person name="Viswanathan L.D."/>
            <person name="Tay A."/>
            <person name="Venter J.C."/>
            <person name="Strausberg R.L."/>
            <person name="Brenner S."/>
        </authorList>
    </citation>
    <scope>NUCLEOTIDE SEQUENCE [LARGE SCALE GENOMIC DNA]</scope>
</reference>
<reference evidence="3" key="2">
    <citation type="journal article" date="2007" name="PLoS Biol.">
        <title>Survey sequencing and comparative analysis of the elephant shark (Callorhinchus milii) genome.</title>
        <authorList>
            <person name="Venkatesh B."/>
            <person name="Kirkness E.F."/>
            <person name="Loh Y.H."/>
            <person name="Halpern A.L."/>
            <person name="Lee A.P."/>
            <person name="Johnson J."/>
            <person name="Dandona N."/>
            <person name="Viswanathan L.D."/>
            <person name="Tay A."/>
            <person name="Venter J.C."/>
            <person name="Strausberg R.L."/>
            <person name="Brenner S."/>
        </authorList>
    </citation>
    <scope>NUCLEOTIDE SEQUENCE [LARGE SCALE GENOMIC DNA]</scope>
</reference>
<feature type="compositionally biased region" description="Polar residues" evidence="1">
    <location>
        <begin position="602"/>
        <end position="613"/>
    </location>
</feature>
<dbReference type="STRING" id="7868.ENSCMIP00000029109"/>
<feature type="region of interest" description="Disordered" evidence="1">
    <location>
        <begin position="137"/>
        <end position="164"/>
    </location>
</feature>
<dbReference type="GO" id="GO:0003723">
    <property type="term" value="F:RNA binding"/>
    <property type="evidence" value="ECO:0007669"/>
    <property type="project" value="InterPro"/>
</dbReference>
<reference evidence="2" key="5">
    <citation type="submission" date="2025-09" db="UniProtKB">
        <authorList>
            <consortium name="Ensembl"/>
        </authorList>
    </citation>
    <scope>IDENTIFICATION</scope>
</reference>
<dbReference type="InterPro" id="IPR032747">
    <property type="entry name" value="NUFIP2"/>
</dbReference>
<dbReference type="GeneTree" id="ENSGT00440000038328"/>
<evidence type="ECO:0000256" key="1">
    <source>
        <dbReference type="SAM" id="MobiDB-lite"/>
    </source>
</evidence>